<dbReference type="HOGENOM" id="CLU_2016011_0_0_1"/>
<proteinExistence type="predicted"/>
<dbReference type="EMBL" id="AM920431">
    <property type="protein sequence ID" value="CAP94180.1"/>
    <property type="molecule type" value="Genomic_DNA"/>
</dbReference>
<organism evidence="1 2">
    <name type="scientific">Penicillium rubens (strain ATCC 28089 / DSM 1075 / NRRL 1951 / Wisconsin 54-1255)</name>
    <name type="common">Penicillium chrysogenum</name>
    <dbReference type="NCBI Taxonomy" id="500485"/>
    <lineage>
        <taxon>Eukaryota</taxon>
        <taxon>Fungi</taxon>
        <taxon>Dikarya</taxon>
        <taxon>Ascomycota</taxon>
        <taxon>Pezizomycotina</taxon>
        <taxon>Eurotiomycetes</taxon>
        <taxon>Eurotiomycetidae</taxon>
        <taxon>Eurotiales</taxon>
        <taxon>Aspergillaceae</taxon>
        <taxon>Penicillium</taxon>
        <taxon>Penicillium chrysogenum species complex</taxon>
    </lineage>
</organism>
<dbReference type="AlphaFoldDB" id="B6HA53"/>
<dbReference type="Proteomes" id="UP000000724">
    <property type="component" value="Contig Pc00c16"/>
</dbReference>
<name>B6HA53_PENRW</name>
<gene>
    <name evidence="1" type="ORF">Pc16g15100</name>
    <name evidence="1" type="ORF">PCH_Pc16g15100</name>
</gene>
<evidence type="ECO:0000313" key="1">
    <source>
        <dbReference type="EMBL" id="CAP94180.1"/>
    </source>
</evidence>
<sequence length="123" mass="13367">MEDANFFVARKLLDCKTIKGTEWEIHPLMMKTPSAAENLVMQRSPAENLVTQRPPARIVVDADLSCEVVLFSQHPPARHIDNADLSCGGSLAVRERKSYIAGLVAATAVVTETLKPAGKRGTP</sequence>
<protein>
    <submittedName>
        <fullName evidence="1">Uncharacterized protein</fullName>
    </submittedName>
</protein>
<dbReference type="OrthoDB" id="4360925at2759"/>
<reference evidence="1 2" key="1">
    <citation type="journal article" date="2008" name="Nat. Biotechnol.">
        <title>Genome sequencing and analysis of the filamentous fungus Penicillium chrysogenum.</title>
        <authorList>
            <person name="van den Berg M.A."/>
            <person name="Albang R."/>
            <person name="Albermann K."/>
            <person name="Badger J.H."/>
            <person name="Daran J.-M."/>
            <person name="Driessen A.J.M."/>
            <person name="Garcia-Estrada C."/>
            <person name="Fedorova N.D."/>
            <person name="Harris D.M."/>
            <person name="Heijne W.H.M."/>
            <person name="Joardar V.S."/>
            <person name="Kiel J.A.K.W."/>
            <person name="Kovalchuk A."/>
            <person name="Martin J.F."/>
            <person name="Nierman W.C."/>
            <person name="Nijland J.G."/>
            <person name="Pronk J.T."/>
            <person name="Roubos J.A."/>
            <person name="van der Klei I.J."/>
            <person name="van Peij N.N.M.E."/>
            <person name="Veenhuis M."/>
            <person name="von Doehren H."/>
            <person name="Wagner C."/>
            <person name="Wortman J.R."/>
            <person name="Bovenberg R.A.L."/>
        </authorList>
    </citation>
    <scope>NUCLEOTIDE SEQUENCE [LARGE SCALE GENOMIC DNA]</scope>
    <source>
        <strain evidence="2">ATCC 28089 / DSM 1075 / NRRL 1951 / Wisconsin 54-1255</strain>
    </source>
</reference>
<accession>B6HA53</accession>
<keyword evidence="2" id="KW-1185">Reference proteome</keyword>
<evidence type="ECO:0000313" key="2">
    <source>
        <dbReference type="Proteomes" id="UP000000724"/>
    </source>
</evidence>
<dbReference type="VEuPathDB" id="FungiDB:PCH_Pc16g15100"/>